<proteinExistence type="predicted"/>
<keyword evidence="3" id="KW-1185">Reference proteome</keyword>
<dbReference type="EMBL" id="JAEKNR010000060">
    <property type="protein sequence ID" value="MBJ7597397.1"/>
    <property type="molecule type" value="Genomic_DNA"/>
</dbReference>
<dbReference type="InterPro" id="IPR000836">
    <property type="entry name" value="PRTase_dom"/>
</dbReference>
<evidence type="ECO:0000259" key="1">
    <source>
        <dbReference type="Pfam" id="PF00156"/>
    </source>
</evidence>
<keyword evidence="2" id="KW-0808">Transferase</keyword>
<dbReference type="Gene3D" id="3.40.50.2020">
    <property type="match status" value="1"/>
</dbReference>
<sequence length="224" mass="24247">MEVRLPFADRTQAGRMLATRLEGFARQGRQPIVLGLPRGGVPVAFEVAQALRLPLDVYLVRKLGTPGFEELAMGAIATGGIQVLNEKVIEELHITSGQLDAVLAAETAELLRREGLYRRGRACPQLEGRTAILVDDGLATGSTMRAAIASLRAQRAWEVIVAVPVAPPDTCAELNAESDGAVCLATPRPFMAVGQWYEEFSPPSDDEIRDQLLANARDMARSEE</sequence>
<organism evidence="2 3">
    <name type="scientific">Candidatus Nephthysia bennettiae</name>
    <dbReference type="NCBI Taxonomy" id="3127016"/>
    <lineage>
        <taxon>Bacteria</taxon>
        <taxon>Bacillati</taxon>
        <taxon>Candidatus Dormiibacterota</taxon>
        <taxon>Candidatus Dormibacteria</taxon>
        <taxon>Candidatus Dormibacterales</taxon>
        <taxon>Candidatus Dormibacteraceae</taxon>
        <taxon>Candidatus Nephthysia</taxon>
    </lineage>
</organism>
<name>A0A934NCI2_9BACT</name>
<protein>
    <submittedName>
        <fullName evidence="2">Phosphoribosyltransferase</fullName>
    </submittedName>
</protein>
<evidence type="ECO:0000313" key="3">
    <source>
        <dbReference type="Proteomes" id="UP000612893"/>
    </source>
</evidence>
<dbReference type="AlphaFoldDB" id="A0A934NCI2"/>
<dbReference type="InterPro" id="IPR029057">
    <property type="entry name" value="PRTase-like"/>
</dbReference>
<dbReference type="CDD" id="cd06223">
    <property type="entry name" value="PRTases_typeI"/>
    <property type="match status" value="1"/>
</dbReference>
<dbReference type="Pfam" id="PF00156">
    <property type="entry name" value="Pribosyltran"/>
    <property type="match status" value="1"/>
</dbReference>
<accession>A0A934NCI2</accession>
<comment type="caution">
    <text evidence="2">The sequence shown here is derived from an EMBL/GenBank/DDBJ whole genome shotgun (WGS) entry which is preliminary data.</text>
</comment>
<feature type="domain" description="Phosphoribosyltransferase" evidence="1">
    <location>
        <begin position="26"/>
        <end position="170"/>
    </location>
</feature>
<evidence type="ECO:0000313" key="2">
    <source>
        <dbReference type="EMBL" id="MBJ7597397.1"/>
    </source>
</evidence>
<reference evidence="2" key="1">
    <citation type="submission" date="2020-10" db="EMBL/GenBank/DDBJ databases">
        <title>Ca. Dormibacterota MAGs.</title>
        <authorList>
            <person name="Montgomery K."/>
        </authorList>
    </citation>
    <scope>NUCLEOTIDE SEQUENCE [LARGE SCALE GENOMIC DNA]</scope>
    <source>
        <strain evidence="2">SC8812_S17_10</strain>
    </source>
</reference>
<dbReference type="Proteomes" id="UP000612893">
    <property type="component" value="Unassembled WGS sequence"/>
</dbReference>
<dbReference type="Gene3D" id="3.30.1310.20">
    <property type="entry name" value="PRTase-like"/>
    <property type="match status" value="1"/>
</dbReference>
<dbReference type="GO" id="GO:0016757">
    <property type="term" value="F:glycosyltransferase activity"/>
    <property type="evidence" value="ECO:0007669"/>
    <property type="project" value="UniProtKB-KW"/>
</dbReference>
<dbReference type="SUPFAM" id="SSF53271">
    <property type="entry name" value="PRTase-like"/>
    <property type="match status" value="1"/>
</dbReference>
<dbReference type="RefSeq" id="WP_338199609.1">
    <property type="nucleotide sequence ID" value="NZ_JAEKNR010000060.1"/>
</dbReference>
<keyword evidence="2" id="KW-0328">Glycosyltransferase</keyword>
<gene>
    <name evidence="2" type="ORF">JF922_04845</name>
</gene>